<evidence type="ECO:0000256" key="1">
    <source>
        <dbReference type="SAM" id="MobiDB-lite"/>
    </source>
</evidence>
<dbReference type="Gene3D" id="3.30.70.60">
    <property type="match status" value="1"/>
</dbReference>
<evidence type="ECO:0000313" key="4">
    <source>
        <dbReference type="Proteomes" id="UP000473885"/>
    </source>
</evidence>
<proteinExistence type="predicted"/>
<organism evidence="3 4">
    <name type="scientific">Clostridium niameyense</name>
    <dbReference type="NCBI Taxonomy" id="1622073"/>
    <lineage>
        <taxon>Bacteria</taxon>
        <taxon>Bacillati</taxon>
        <taxon>Bacillota</taxon>
        <taxon>Clostridia</taxon>
        <taxon>Eubacteriales</taxon>
        <taxon>Clostridiaceae</taxon>
        <taxon>Clostridium</taxon>
    </lineage>
</organism>
<name>A0A6M0R9U0_9CLOT</name>
<evidence type="ECO:0000313" key="3">
    <source>
        <dbReference type="EMBL" id="NEZ46557.1"/>
    </source>
</evidence>
<protein>
    <recommendedName>
        <fullName evidence="5">Type IV pilus assembly protein PilO</fullName>
    </recommendedName>
</protein>
<keyword evidence="2" id="KW-0472">Membrane</keyword>
<dbReference type="AlphaFoldDB" id="A0A6M0R9U0"/>
<keyword evidence="4" id="KW-1185">Reference proteome</keyword>
<keyword evidence="2" id="KW-1133">Transmembrane helix</keyword>
<feature type="compositionally biased region" description="Basic and acidic residues" evidence="1">
    <location>
        <begin position="137"/>
        <end position="146"/>
    </location>
</feature>
<dbReference type="RefSeq" id="WP_163248811.1">
    <property type="nucleotide sequence ID" value="NZ_SXDP01000002.1"/>
</dbReference>
<feature type="transmembrane region" description="Helical" evidence="2">
    <location>
        <begin position="9"/>
        <end position="29"/>
    </location>
</feature>
<dbReference type="Proteomes" id="UP000473885">
    <property type="component" value="Unassembled WGS sequence"/>
</dbReference>
<dbReference type="EMBL" id="SXDP01000002">
    <property type="protein sequence ID" value="NEZ46557.1"/>
    <property type="molecule type" value="Genomic_DNA"/>
</dbReference>
<comment type="caution">
    <text evidence="3">The sequence shown here is derived from an EMBL/GenBank/DDBJ whole genome shotgun (WGS) entry which is preliminary data.</text>
</comment>
<keyword evidence="2" id="KW-0812">Transmembrane</keyword>
<accession>A0A6M0R9U0</accession>
<evidence type="ECO:0008006" key="5">
    <source>
        <dbReference type="Google" id="ProtNLM"/>
    </source>
</evidence>
<sequence length="415" mass="48549">MKVTKREKYLLIILAILSTIVVYYNFVYIPQRQKINTLKAIKKEYEDKKYKIVGMDKIIKKTQRNLKILNYKIQDNTTLFFPSIEQEKIIVELDELIKKSELTAFSIKFSEREFNEVKAFQFEKKKENKNHLEDLAREYKGTEKNNKRNKNNKNLNNPKNDSNEKYKNPVESITATINFKGNYLDVVEFISKVEEFEKRIVMSNIKINKGYDSLVTGVATLEFYAVPKINEDDKEFLKWKIEGEYGKQNPFDGLIGISNEVGTTIEDIHKLNKEDTLDFVMAMRSEQSDLPTVMLGKANDKAKSSYVYADNPVKENVEIYFLKEKDKYYFKYKTENDVYPTDFNGKGEEFIPKSSNINLKIYSNKRIDKNDLSRANIKIYNKTDKQVNVNIQDDDITKPRVNISSEGTSVNVKRN</sequence>
<dbReference type="InterPro" id="IPR014717">
    <property type="entry name" value="Transl_elong_EF1B/ribsomal_bS6"/>
</dbReference>
<feature type="region of interest" description="Disordered" evidence="1">
    <location>
        <begin position="137"/>
        <end position="167"/>
    </location>
</feature>
<evidence type="ECO:0000256" key="2">
    <source>
        <dbReference type="SAM" id="Phobius"/>
    </source>
</evidence>
<gene>
    <name evidence="3" type="ORF">FDF74_04920</name>
</gene>
<reference evidence="3 4" key="1">
    <citation type="submission" date="2019-04" db="EMBL/GenBank/DDBJ databases">
        <title>Genome sequencing of Clostridium botulinum Groups I-IV and Clostridium butyricum.</title>
        <authorList>
            <person name="Brunt J."/>
            <person name="Van Vliet A.H.M."/>
            <person name="Stringer S.C."/>
            <person name="Carter A.T."/>
            <person name="Peck M.W."/>
        </authorList>
    </citation>
    <scope>NUCLEOTIDE SEQUENCE [LARGE SCALE GENOMIC DNA]</scope>
    <source>
        <strain evidence="3 4">IFR 18/094</strain>
    </source>
</reference>